<proteinExistence type="predicted"/>
<accession>A0A2M7TH65</accession>
<evidence type="ECO:0008006" key="3">
    <source>
        <dbReference type="Google" id="ProtNLM"/>
    </source>
</evidence>
<reference evidence="2" key="1">
    <citation type="submission" date="2017-09" db="EMBL/GenBank/DDBJ databases">
        <title>Depth-based differentiation of microbial function through sediment-hosted aquifers and enrichment of novel symbionts in the deep terrestrial subsurface.</title>
        <authorList>
            <person name="Probst A.J."/>
            <person name="Ladd B."/>
            <person name="Jarett J.K."/>
            <person name="Geller-Mcgrath D.E."/>
            <person name="Sieber C.M.K."/>
            <person name="Emerson J.B."/>
            <person name="Anantharaman K."/>
            <person name="Thomas B.C."/>
            <person name="Malmstrom R."/>
            <person name="Stieglmeier M."/>
            <person name="Klingl A."/>
            <person name="Woyke T."/>
            <person name="Ryan C.M."/>
            <person name="Banfield J.F."/>
        </authorList>
    </citation>
    <scope>NUCLEOTIDE SEQUENCE [LARGE SCALE GENOMIC DNA]</scope>
</reference>
<comment type="caution">
    <text evidence="1">The sequence shown here is derived from an EMBL/GenBank/DDBJ whole genome shotgun (WGS) entry which is preliminary data.</text>
</comment>
<dbReference type="Pfam" id="PF11948">
    <property type="entry name" value="DUF3465"/>
    <property type="match status" value="1"/>
</dbReference>
<evidence type="ECO:0000313" key="2">
    <source>
        <dbReference type="Proteomes" id="UP000228920"/>
    </source>
</evidence>
<protein>
    <recommendedName>
        <fullName evidence="3">DUF3465 domain-containing protein</fullName>
    </recommendedName>
</protein>
<name>A0A2M7TH65_UNCKA</name>
<sequence length="129" mass="14809">MDVSRAYDYDGNKIVQEAFLQKFTDFFVTIIGVVKVVLPDDTEGIQHQRFLVELYGSNQTVLIVHNLEYGKRLHLKTGDTFKITGEYVWNSLGGLIHLTHQDPFGRFEEGQANLVREVHEKPEPTFKAN</sequence>
<evidence type="ECO:0000313" key="1">
    <source>
        <dbReference type="EMBL" id="PIZ45549.1"/>
    </source>
</evidence>
<organism evidence="1 2">
    <name type="scientific">candidate division WWE3 bacterium CG_4_10_14_0_2_um_filter_41_14</name>
    <dbReference type="NCBI Taxonomy" id="1975072"/>
    <lineage>
        <taxon>Bacteria</taxon>
        <taxon>Katanobacteria</taxon>
    </lineage>
</organism>
<dbReference type="AlphaFoldDB" id="A0A2M7TH65"/>
<dbReference type="EMBL" id="PFNL01000131">
    <property type="protein sequence ID" value="PIZ45549.1"/>
    <property type="molecule type" value="Genomic_DNA"/>
</dbReference>
<dbReference type="InterPro" id="IPR021856">
    <property type="entry name" value="DUF3465"/>
</dbReference>
<gene>
    <name evidence="1" type="ORF">COY32_05035</name>
</gene>
<dbReference type="Proteomes" id="UP000228920">
    <property type="component" value="Unassembled WGS sequence"/>
</dbReference>